<name>A0A2H1WAY9_SPOFR</name>
<reference evidence="1" key="1">
    <citation type="submission" date="2016-07" db="EMBL/GenBank/DDBJ databases">
        <authorList>
            <person name="Bretaudeau A."/>
        </authorList>
    </citation>
    <scope>NUCLEOTIDE SEQUENCE</scope>
    <source>
        <strain evidence="1">Rice</strain>
        <tissue evidence="1">Whole body</tissue>
    </source>
</reference>
<sequence length="190" mass="21724">MASNYYGAAVYLAGLPERLEKQEKERVTTDFIKIECDSFTRSNRQNIAHRLCPWYAADFSVPAFSSLDLLYILAYKSCSSFGRLWRACPVKEHHPYSCRLSQQCRTVYNPLVSLKILRSSSVTITASYTSNISSSVSMYWHMIATHANSMLRVFGSERHISYGAYSFNKLSVSYVVDVYFSRTICLVQEV</sequence>
<evidence type="ECO:0000313" key="1">
    <source>
        <dbReference type="EMBL" id="SOQ50223.1"/>
    </source>
</evidence>
<proteinExistence type="predicted"/>
<gene>
    <name evidence="1" type="ORF">SFRICE_009952</name>
</gene>
<protein>
    <submittedName>
        <fullName evidence="1">SFRICE_009952</fullName>
    </submittedName>
</protein>
<dbReference type="AlphaFoldDB" id="A0A2H1WAY9"/>
<accession>A0A2H1WAY9</accession>
<organism evidence="1">
    <name type="scientific">Spodoptera frugiperda</name>
    <name type="common">Fall armyworm</name>
    <dbReference type="NCBI Taxonomy" id="7108"/>
    <lineage>
        <taxon>Eukaryota</taxon>
        <taxon>Metazoa</taxon>
        <taxon>Ecdysozoa</taxon>
        <taxon>Arthropoda</taxon>
        <taxon>Hexapoda</taxon>
        <taxon>Insecta</taxon>
        <taxon>Pterygota</taxon>
        <taxon>Neoptera</taxon>
        <taxon>Endopterygota</taxon>
        <taxon>Lepidoptera</taxon>
        <taxon>Glossata</taxon>
        <taxon>Ditrysia</taxon>
        <taxon>Noctuoidea</taxon>
        <taxon>Noctuidae</taxon>
        <taxon>Amphipyrinae</taxon>
        <taxon>Spodoptera</taxon>
    </lineage>
</organism>
<dbReference type="EMBL" id="ODYU01007445">
    <property type="protein sequence ID" value="SOQ50223.1"/>
    <property type="molecule type" value="Genomic_DNA"/>
</dbReference>